<reference evidence="1" key="1">
    <citation type="journal article" date="2017" name="Nature">
        <title>The sunflower genome provides insights into oil metabolism, flowering and Asterid evolution.</title>
        <authorList>
            <person name="Badouin H."/>
            <person name="Gouzy J."/>
            <person name="Grassa C.J."/>
            <person name="Murat F."/>
            <person name="Staton S.E."/>
            <person name="Cottret L."/>
            <person name="Lelandais-Briere C."/>
            <person name="Owens G.L."/>
            <person name="Carrere S."/>
            <person name="Mayjonade B."/>
            <person name="Legrand L."/>
            <person name="Gill N."/>
            <person name="Kane N.C."/>
            <person name="Bowers J.E."/>
            <person name="Hubner S."/>
            <person name="Bellec A."/>
            <person name="Berard A."/>
            <person name="Berges H."/>
            <person name="Blanchet N."/>
            <person name="Boniface M.C."/>
            <person name="Brunel D."/>
            <person name="Catrice O."/>
            <person name="Chaidir N."/>
            <person name="Claudel C."/>
            <person name="Donnadieu C."/>
            <person name="Faraut T."/>
            <person name="Fievet G."/>
            <person name="Helmstetter N."/>
            <person name="King M."/>
            <person name="Knapp S.J."/>
            <person name="Lai Z."/>
            <person name="Le Paslier M.C."/>
            <person name="Lippi Y."/>
            <person name="Lorenzon L."/>
            <person name="Mandel J.R."/>
            <person name="Marage G."/>
            <person name="Marchand G."/>
            <person name="Marquand E."/>
            <person name="Bret-Mestries E."/>
            <person name="Morien E."/>
            <person name="Nambeesan S."/>
            <person name="Nguyen T."/>
            <person name="Pegot-Espagnet P."/>
            <person name="Pouilly N."/>
            <person name="Raftis F."/>
            <person name="Sallet E."/>
            <person name="Schiex T."/>
            <person name="Thomas J."/>
            <person name="Vandecasteele C."/>
            <person name="Vares D."/>
            <person name="Vear F."/>
            <person name="Vautrin S."/>
            <person name="Crespi M."/>
            <person name="Mangin B."/>
            <person name="Burke J.M."/>
            <person name="Salse J."/>
            <person name="Munos S."/>
            <person name="Vincourt P."/>
            <person name="Rieseberg L.H."/>
            <person name="Langlade N.B."/>
        </authorList>
    </citation>
    <scope>NUCLEOTIDE SEQUENCE</scope>
    <source>
        <tissue evidence="1">Leaves</tissue>
    </source>
</reference>
<name>A0A9K3HW69_HELAN</name>
<evidence type="ECO:0000313" key="2">
    <source>
        <dbReference type="Proteomes" id="UP000215914"/>
    </source>
</evidence>
<reference evidence="1" key="2">
    <citation type="submission" date="2020-06" db="EMBL/GenBank/DDBJ databases">
        <title>Helianthus annuus Genome sequencing and assembly Release 2.</title>
        <authorList>
            <person name="Gouzy J."/>
            <person name="Langlade N."/>
            <person name="Munos S."/>
        </authorList>
    </citation>
    <scope>NUCLEOTIDE SEQUENCE</scope>
    <source>
        <tissue evidence="1">Leaves</tissue>
    </source>
</reference>
<gene>
    <name evidence="1" type="ORF">HanXRQr2_Chr10g0431051</name>
</gene>
<evidence type="ECO:0000313" key="1">
    <source>
        <dbReference type="EMBL" id="KAF5785652.1"/>
    </source>
</evidence>
<keyword evidence="2" id="KW-1185">Reference proteome</keyword>
<accession>A0A9K3HW69</accession>
<comment type="caution">
    <text evidence="1">The sequence shown here is derived from an EMBL/GenBank/DDBJ whole genome shotgun (WGS) entry which is preliminary data.</text>
</comment>
<proteinExistence type="predicted"/>
<organism evidence="1 2">
    <name type="scientific">Helianthus annuus</name>
    <name type="common">Common sunflower</name>
    <dbReference type="NCBI Taxonomy" id="4232"/>
    <lineage>
        <taxon>Eukaryota</taxon>
        <taxon>Viridiplantae</taxon>
        <taxon>Streptophyta</taxon>
        <taxon>Embryophyta</taxon>
        <taxon>Tracheophyta</taxon>
        <taxon>Spermatophyta</taxon>
        <taxon>Magnoliopsida</taxon>
        <taxon>eudicotyledons</taxon>
        <taxon>Gunneridae</taxon>
        <taxon>Pentapetalae</taxon>
        <taxon>asterids</taxon>
        <taxon>campanulids</taxon>
        <taxon>Asterales</taxon>
        <taxon>Asteraceae</taxon>
        <taxon>Asteroideae</taxon>
        <taxon>Heliantheae alliance</taxon>
        <taxon>Heliantheae</taxon>
        <taxon>Helianthus</taxon>
    </lineage>
</organism>
<dbReference type="Proteomes" id="UP000215914">
    <property type="component" value="Unassembled WGS sequence"/>
</dbReference>
<dbReference type="Gramene" id="mRNA:HanXRQr2_Chr10g0431051">
    <property type="protein sequence ID" value="CDS:HanXRQr2_Chr10g0431051.1"/>
    <property type="gene ID" value="HanXRQr2_Chr10g0431051"/>
</dbReference>
<sequence>MIKSTGHKVFDKMPQRNTLKAIAVFGLLPDNIKNRVNQLSPFGVVALSPVVSSTGLAENKVIGTKDLTVRTRSEAVHGTRLKIHEHGPWNVSPATSFVVINIDPLQLQIGIALVAAGGIDAVFGTDNLPELGTDLVATLASLNVKNLTHICC</sequence>
<dbReference type="EMBL" id="MNCJ02000325">
    <property type="protein sequence ID" value="KAF5785652.1"/>
    <property type="molecule type" value="Genomic_DNA"/>
</dbReference>
<protein>
    <submittedName>
        <fullName evidence="1">Uncharacterized protein</fullName>
    </submittedName>
</protein>
<dbReference type="AlphaFoldDB" id="A0A9K3HW69"/>